<dbReference type="RefSeq" id="WP_029632890.1">
    <property type="nucleotide sequence ID" value="NZ_JACJTA010000133.1"/>
</dbReference>
<protein>
    <submittedName>
        <fullName evidence="1">Uncharacterized protein</fullName>
    </submittedName>
</protein>
<sequence>MQAIFWSVEEVAQRAKQFYEGIRSEVEHGDNIGKMIVIDAETGEYGIDKSGVESALRLKQKNPNARLFTMRIGYDVAFSFGGASILRDHTRTQ</sequence>
<accession>A0ABR8H031</accession>
<comment type="caution">
    <text evidence="1">The sequence shown here is derived from an EMBL/GenBank/DDBJ whole genome shotgun (WGS) entry which is preliminary data.</text>
</comment>
<proteinExistence type="predicted"/>
<dbReference type="EMBL" id="JACJTA010000133">
    <property type="protein sequence ID" value="MBD2609180.1"/>
    <property type="molecule type" value="Genomic_DNA"/>
</dbReference>
<evidence type="ECO:0000313" key="2">
    <source>
        <dbReference type="Proteomes" id="UP000660380"/>
    </source>
</evidence>
<evidence type="ECO:0000313" key="1">
    <source>
        <dbReference type="EMBL" id="MBD2609180.1"/>
    </source>
</evidence>
<keyword evidence="2" id="KW-1185">Reference proteome</keyword>
<organism evidence="1 2">
    <name type="scientific">Scytonema hofmannii FACHB-248</name>
    <dbReference type="NCBI Taxonomy" id="1842502"/>
    <lineage>
        <taxon>Bacteria</taxon>
        <taxon>Bacillati</taxon>
        <taxon>Cyanobacteriota</taxon>
        <taxon>Cyanophyceae</taxon>
        <taxon>Nostocales</taxon>
        <taxon>Scytonemataceae</taxon>
        <taxon>Scytonema</taxon>
    </lineage>
</organism>
<dbReference type="Proteomes" id="UP000660380">
    <property type="component" value="Unassembled WGS sequence"/>
</dbReference>
<reference evidence="1 2" key="1">
    <citation type="journal article" date="2020" name="ISME J.">
        <title>Comparative genomics reveals insights into cyanobacterial evolution and habitat adaptation.</title>
        <authorList>
            <person name="Chen M.Y."/>
            <person name="Teng W.K."/>
            <person name="Zhao L."/>
            <person name="Hu C.X."/>
            <person name="Zhou Y.K."/>
            <person name="Han B.P."/>
            <person name="Song L.R."/>
            <person name="Shu W.S."/>
        </authorList>
    </citation>
    <scope>NUCLEOTIDE SEQUENCE [LARGE SCALE GENOMIC DNA]</scope>
    <source>
        <strain evidence="1 2">FACHB-248</strain>
    </source>
</reference>
<gene>
    <name evidence="1" type="ORF">H6G81_32855</name>
</gene>
<name>A0ABR8H031_9CYAN</name>